<dbReference type="SUPFAM" id="SSF101898">
    <property type="entry name" value="NHL repeat"/>
    <property type="match status" value="1"/>
</dbReference>
<sequence length="538" mass="60225">MRRQVFIINNKKATSFSQIVSTDLYLLLDESAEEKPAPNLQQTTDSGNHTTKRIEAEGFKFNQLRSDTGYTYKPFILGLHVSLSEKDSLGNMYGFSNSDLVVYKVKPDKTYTVYADLVETADRFVIDPFGNIYTFNETTKIIRKYDTNGLSSIHGNTGSEPADMVCDPMGNLFISDDTDRNIIKIDTNGQSSIFVEDTDWYARGLNTDSLGNVYYKNGATEIIYKITPDGQSSVFLSSASSSIYSFNIDVYDNFYLFIGYNLHKFTPDGTLISVFPVPFYPYDGDFEITPEGVVFAFNSYYLDLLIISPTGVIRTESRNYTNDNGDLFAIYRSSFSNGKGIVCVNSSEGILEISLRKALLTLDEKGNVTVNNDLEIAGGVANLPFSTPEKIIGDKSVVTREFLEKYYKRNHIRFYDFACGSRVDDLELGKIHAQRLMRKLWNCSSFDFSVEEAPLGSDIIIDVRLNDSSIFDVLPIIKDGTFSTLSNPVAVFKNENFLNVIEPTVLVSVHILQVGSVFAGKNLRGQITHKPHGDFGNN</sequence>
<gene>
    <name evidence="1" type="ORF">C1A40_02365</name>
</gene>
<organism evidence="1 2">
    <name type="scientific">Pseudotamlana carrageenivorans</name>
    <dbReference type="NCBI Taxonomy" id="2069432"/>
    <lineage>
        <taxon>Bacteria</taxon>
        <taxon>Pseudomonadati</taxon>
        <taxon>Bacteroidota</taxon>
        <taxon>Flavobacteriia</taxon>
        <taxon>Flavobacteriales</taxon>
        <taxon>Flavobacteriaceae</taxon>
        <taxon>Pseudotamlana</taxon>
    </lineage>
</organism>
<accession>A0A2I7SEQ8</accession>
<reference evidence="2" key="1">
    <citation type="submission" date="2018-01" db="EMBL/GenBank/DDBJ databases">
        <title>Complete genome of Tamlana sp. UJ94.</title>
        <authorList>
            <person name="Jung J."/>
            <person name="Chung D."/>
            <person name="Bae S.S."/>
            <person name="Baek K."/>
        </authorList>
    </citation>
    <scope>NUCLEOTIDE SEQUENCE [LARGE SCALE GENOMIC DNA]</scope>
    <source>
        <strain evidence="2">UJ94</strain>
    </source>
</reference>
<proteinExistence type="predicted"/>
<keyword evidence="2" id="KW-1185">Reference proteome</keyword>
<dbReference type="OrthoDB" id="791543at2"/>
<evidence type="ECO:0000313" key="1">
    <source>
        <dbReference type="EMBL" id="AUS04386.1"/>
    </source>
</evidence>
<name>A0A2I7SEQ8_9FLAO</name>
<dbReference type="Proteomes" id="UP000236592">
    <property type="component" value="Chromosome"/>
</dbReference>
<dbReference type="KEGG" id="taj:C1A40_02365"/>
<evidence type="ECO:0008006" key="3">
    <source>
        <dbReference type="Google" id="ProtNLM"/>
    </source>
</evidence>
<protein>
    <recommendedName>
        <fullName evidence="3">SMP-30/Gluconolactonase/LRE-like region domain-containing protein</fullName>
    </recommendedName>
</protein>
<dbReference type="Gene3D" id="2.120.10.30">
    <property type="entry name" value="TolB, C-terminal domain"/>
    <property type="match status" value="1"/>
</dbReference>
<dbReference type="EMBL" id="CP025938">
    <property type="protein sequence ID" value="AUS04386.1"/>
    <property type="molecule type" value="Genomic_DNA"/>
</dbReference>
<dbReference type="AlphaFoldDB" id="A0A2I7SEQ8"/>
<dbReference type="InterPro" id="IPR011042">
    <property type="entry name" value="6-blade_b-propeller_TolB-like"/>
</dbReference>
<evidence type="ECO:0000313" key="2">
    <source>
        <dbReference type="Proteomes" id="UP000236592"/>
    </source>
</evidence>
<dbReference type="RefSeq" id="WP_102994496.1">
    <property type="nucleotide sequence ID" value="NZ_CP025938.1"/>
</dbReference>